<proteinExistence type="predicted"/>
<protein>
    <submittedName>
        <fullName evidence="2">DUF4834 domain-containing protein</fullName>
    </submittedName>
</protein>
<keyword evidence="3" id="KW-1185">Reference proteome</keyword>
<dbReference type="RefSeq" id="WP_379835155.1">
    <property type="nucleotide sequence ID" value="NZ_JBHRYQ010000001.1"/>
</dbReference>
<feature type="region of interest" description="Disordered" evidence="1">
    <location>
        <begin position="54"/>
        <end position="77"/>
    </location>
</feature>
<evidence type="ECO:0000313" key="3">
    <source>
        <dbReference type="Proteomes" id="UP001595616"/>
    </source>
</evidence>
<dbReference type="Proteomes" id="UP001595616">
    <property type="component" value="Unassembled WGS sequence"/>
</dbReference>
<comment type="caution">
    <text evidence="2">The sequence shown here is derived from an EMBL/GenBank/DDBJ whole genome shotgun (WGS) entry which is preliminary data.</text>
</comment>
<organism evidence="2 3">
    <name type="scientific">Lacihabitans lacunae</name>
    <dbReference type="NCBI Taxonomy" id="1028214"/>
    <lineage>
        <taxon>Bacteria</taxon>
        <taxon>Pseudomonadati</taxon>
        <taxon>Bacteroidota</taxon>
        <taxon>Cytophagia</taxon>
        <taxon>Cytophagales</taxon>
        <taxon>Leadbetterellaceae</taxon>
        <taxon>Lacihabitans</taxon>
    </lineage>
</organism>
<reference evidence="3" key="1">
    <citation type="journal article" date="2019" name="Int. J. Syst. Evol. Microbiol.">
        <title>The Global Catalogue of Microorganisms (GCM) 10K type strain sequencing project: providing services to taxonomists for standard genome sequencing and annotation.</title>
        <authorList>
            <consortium name="The Broad Institute Genomics Platform"/>
            <consortium name="The Broad Institute Genome Sequencing Center for Infectious Disease"/>
            <person name="Wu L."/>
            <person name="Ma J."/>
        </authorList>
    </citation>
    <scope>NUCLEOTIDE SEQUENCE [LARGE SCALE GENOMIC DNA]</scope>
    <source>
        <strain evidence="3">CECT 7956</strain>
    </source>
</reference>
<name>A0ABV7YS78_9BACT</name>
<evidence type="ECO:0000313" key="2">
    <source>
        <dbReference type="EMBL" id="MFC3809726.1"/>
    </source>
</evidence>
<gene>
    <name evidence="2" type="ORF">ACFOOI_03585</name>
</gene>
<dbReference type="EMBL" id="JBHRYQ010000001">
    <property type="protein sequence ID" value="MFC3809726.1"/>
    <property type="molecule type" value="Genomic_DNA"/>
</dbReference>
<evidence type="ECO:0000256" key="1">
    <source>
        <dbReference type="SAM" id="MobiDB-lite"/>
    </source>
</evidence>
<sequence>MFKYIFLILILLIFVAPLRRFLFWLVVGRQIVNEKKKYESYTNSLKPEGEIKVDHIPNKNKGTSSSGGQYIDFEEVK</sequence>
<accession>A0ABV7YS78</accession>